<organism evidence="2 3">
    <name type="scientific">Hespellia stercorisuis DSM 15480</name>
    <dbReference type="NCBI Taxonomy" id="1121950"/>
    <lineage>
        <taxon>Bacteria</taxon>
        <taxon>Bacillati</taxon>
        <taxon>Bacillota</taxon>
        <taxon>Clostridia</taxon>
        <taxon>Lachnospirales</taxon>
        <taxon>Lachnospiraceae</taxon>
        <taxon>Hespellia</taxon>
    </lineage>
</organism>
<dbReference type="InterPro" id="IPR002931">
    <property type="entry name" value="Transglutaminase-like"/>
</dbReference>
<accession>A0A1M6NPP3</accession>
<name>A0A1M6NPP3_9FIRM</name>
<evidence type="ECO:0000313" key="3">
    <source>
        <dbReference type="Proteomes" id="UP000184301"/>
    </source>
</evidence>
<dbReference type="Pfam" id="PF08379">
    <property type="entry name" value="Bact_transglu_N"/>
    <property type="match status" value="1"/>
</dbReference>
<dbReference type="Gene3D" id="3.10.620.30">
    <property type="match status" value="1"/>
</dbReference>
<dbReference type="GO" id="GO:0006508">
    <property type="term" value="P:proteolysis"/>
    <property type="evidence" value="ECO:0007669"/>
    <property type="project" value="UniProtKB-KW"/>
</dbReference>
<reference evidence="2 3" key="1">
    <citation type="submission" date="2016-11" db="EMBL/GenBank/DDBJ databases">
        <authorList>
            <person name="Jaros S."/>
            <person name="Januszkiewicz K."/>
            <person name="Wedrychowicz H."/>
        </authorList>
    </citation>
    <scope>NUCLEOTIDE SEQUENCE [LARGE SCALE GENOMIC DNA]</scope>
    <source>
        <strain evidence="2 3">DSM 15480</strain>
    </source>
</reference>
<dbReference type="Pfam" id="PF01841">
    <property type="entry name" value="Transglut_core"/>
    <property type="match status" value="1"/>
</dbReference>
<dbReference type="InterPro" id="IPR013589">
    <property type="entry name" value="Bac_transglu_N"/>
</dbReference>
<gene>
    <name evidence="2" type="ORF">SAMN02745243_01872</name>
</gene>
<evidence type="ECO:0000259" key="1">
    <source>
        <dbReference type="SMART" id="SM00460"/>
    </source>
</evidence>
<dbReference type="AlphaFoldDB" id="A0A1M6NPP3"/>
<dbReference type="PANTHER" id="PTHR33490:SF6">
    <property type="entry name" value="SLL1049 PROTEIN"/>
    <property type="match status" value="1"/>
</dbReference>
<protein>
    <submittedName>
        <fullName evidence="2">Transglutaminase-like enzyme, putative cysteine protease</fullName>
    </submittedName>
</protein>
<keyword evidence="3" id="KW-1185">Reference proteome</keyword>
<dbReference type="EMBL" id="FQZY01000024">
    <property type="protein sequence ID" value="SHJ97640.1"/>
    <property type="molecule type" value="Genomic_DNA"/>
</dbReference>
<dbReference type="GO" id="GO:0008233">
    <property type="term" value="F:peptidase activity"/>
    <property type="evidence" value="ECO:0007669"/>
    <property type="project" value="UniProtKB-KW"/>
</dbReference>
<proteinExistence type="predicted"/>
<dbReference type="RefSeq" id="WP_073109064.1">
    <property type="nucleotide sequence ID" value="NZ_FQZY01000024.1"/>
</dbReference>
<keyword evidence="2" id="KW-0378">Hydrolase</keyword>
<dbReference type="STRING" id="1121950.SAMN02745243_01872"/>
<dbReference type="PANTHER" id="PTHR33490">
    <property type="entry name" value="BLR5614 PROTEIN-RELATED"/>
    <property type="match status" value="1"/>
</dbReference>
<keyword evidence="2" id="KW-0645">Protease</keyword>
<feature type="domain" description="Transglutaminase-like" evidence="1">
    <location>
        <begin position="159"/>
        <end position="217"/>
    </location>
</feature>
<sequence length="261" mass="29808">MKKLQFTYEMTLRFDEPVRDHYFALRCVPMSNAAQQIQIENRYVYPTDCLNEVVDGFGNHKYVGHYFDNHKQFTYEISGTAVVEGMRVIQEPLHSMYKFPSRLTRPGTELKAFLEKLQSEENFSSKSNLEKAITIMNAVYDVMEYKADVTDIHTTAEEALEGKIGVCQDYAHICIASCRLAGIPARYVNGLMIGEGATHAWLEIYTGKGWYGLDPTNNLHVDDYYIKLAHGRDYGDCVLDKGRFLGSVNQTQQIKVCVEEI</sequence>
<dbReference type="SMART" id="SM00460">
    <property type="entry name" value="TGc"/>
    <property type="match status" value="1"/>
</dbReference>
<dbReference type="SUPFAM" id="SSF54001">
    <property type="entry name" value="Cysteine proteinases"/>
    <property type="match status" value="1"/>
</dbReference>
<dbReference type="Proteomes" id="UP000184301">
    <property type="component" value="Unassembled WGS sequence"/>
</dbReference>
<dbReference type="InterPro" id="IPR038765">
    <property type="entry name" value="Papain-like_cys_pep_sf"/>
</dbReference>
<dbReference type="OrthoDB" id="1817605at2"/>
<evidence type="ECO:0000313" key="2">
    <source>
        <dbReference type="EMBL" id="SHJ97640.1"/>
    </source>
</evidence>